<comment type="caution">
    <text evidence="1">The sequence shown here is derived from an EMBL/GenBank/DDBJ whole genome shotgun (WGS) entry which is preliminary data.</text>
</comment>
<organism evidence="1 2">
    <name type="scientific">Amorphus orientalis</name>
    <dbReference type="NCBI Taxonomy" id="649198"/>
    <lineage>
        <taxon>Bacteria</taxon>
        <taxon>Pseudomonadati</taxon>
        <taxon>Pseudomonadota</taxon>
        <taxon>Alphaproteobacteria</taxon>
        <taxon>Hyphomicrobiales</taxon>
        <taxon>Amorphaceae</taxon>
        <taxon>Amorphus</taxon>
    </lineage>
</organism>
<reference evidence="1" key="1">
    <citation type="submission" date="2023-07" db="EMBL/GenBank/DDBJ databases">
        <title>Genomic Encyclopedia of Type Strains, Phase IV (KMG-IV): sequencing the most valuable type-strain genomes for metagenomic binning, comparative biology and taxonomic classification.</title>
        <authorList>
            <person name="Goeker M."/>
        </authorList>
    </citation>
    <scope>NUCLEOTIDE SEQUENCE</scope>
    <source>
        <strain evidence="1">DSM 21202</strain>
    </source>
</reference>
<dbReference type="EMBL" id="JAUSUL010000001">
    <property type="protein sequence ID" value="MDQ0313838.1"/>
    <property type="molecule type" value="Genomic_DNA"/>
</dbReference>
<evidence type="ECO:0000313" key="2">
    <source>
        <dbReference type="Proteomes" id="UP001229244"/>
    </source>
</evidence>
<accession>A0AAE3VL04</accession>
<keyword evidence="2" id="KW-1185">Reference proteome</keyword>
<evidence type="ECO:0008006" key="3">
    <source>
        <dbReference type="Google" id="ProtNLM"/>
    </source>
</evidence>
<dbReference type="SUPFAM" id="SSF56281">
    <property type="entry name" value="Metallo-hydrolase/oxidoreductase"/>
    <property type="match status" value="1"/>
</dbReference>
<gene>
    <name evidence="1" type="ORF">J2S73_000275</name>
</gene>
<proteinExistence type="predicted"/>
<name>A0AAE3VL04_9HYPH</name>
<dbReference type="Proteomes" id="UP001229244">
    <property type="component" value="Unassembled WGS sequence"/>
</dbReference>
<protein>
    <recommendedName>
        <fullName evidence="3">DUF4336 domain-containing protein</fullName>
    </recommendedName>
</protein>
<dbReference type="InterPro" id="IPR025638">
    <property type="entry name" value="DUF4336"/>
</dbReference>
<dbReference type="InterPro" id="IPR036866">
    <property type="entry name" value="RibonucZ/Hydroxyglut_hydro"/>
</dbReference>
<dbReference type="PANTHER" id="PTHR33835:SF1">
    <property type="entry name" value="METALLO-BETA-LACTAMASE DOMAIN-CONTAINING PROTEIN"/>
    <property type="match status" value="1"/>
</dbReference>
<evidence type="ECO:0000313" key="1">
    <source>
        <dbReference type="EMBL" id="MDQ0313838.1"/>
    </source>
</evidence>
<dbReference type="PANTHER" id="PTHR33835">
    <property type="entry name" value="YALI0C07656P"/>
    <property type="match status" value="1"/>
</dbReference>
<dbReference type="RefSeq" id="WP_306883631.1">
    <property type="nucleotide sequence ID" value="NZ_JAUSUL010000001.1"/>
</dbReference>
<dbReference type="AlphaFoldDB" id="A0AAE3VL04"/>
<sequence>MFSADPYPPLNVPKPLADDIWIVDGPVVRMRYALGSTLPFSTRMTIVRLSGDRLWVHSPTELTDELTASVSKLGEVAFLVAPNRIHWMSLAAWQRAFPAAVTHAAPGVETNAKEGGFRIDAMLGGSAPDGWAGEIDQVVVPGDILTEVEFFHRGSRTLILTDLIENFEPDHLHGFLAHTLMGLGGVVDPHGSTPRDLRFVFKPKDQVRRAAKMMVDWAPERVILAHGRCYLENATEELKRALAWTGFDRT</sequence>
<dbReference type="Pfam" id="PF14234">
    <property type="entry name" value="DUF4336"/>
    <property type="match status" value="1"/>
</dbReference>